<organism evidence="1 2">
    <name type="scientific">Gigaspora margarita</name>
    <dbReference type="NCBI Taxonomy" id="4874"/>
    <lineage>
        <taxon>Eukaryota</taxon>
        <taxon>Fungi</taxon>
        <taxon>Fungi incertae sedis</taxon>
        <taxon>Mucoromycota</taxon>
        <taxon>Glomeromycotina</taxon>
        <taxon>Glomeromycetes</taxon>
        <taxon>Diversisporales</taxon>
        <taxon>Gigasporaceae</taxon>
        <taxon>Gigaspora</taxon>
    </lineage>
</organism>
<comment type="caution">
    <text evidence="1">The sequence shown here is derived from an EMBL/GenBank/DDBJ whole genome shotgun (WGS) entry which is preliminary data.</text>
</comment>
<reference evidence="1 2" key="1">
    <citation type="submission" date="2021-06" db="EMBL/GenBank/DDBJ databases">
        <authorList>
            <person name="Kallberg Y."/>
            <person name="Tangrot J."/>
            <person name="Rosling A."/>
        </authorList>
    </citation>
    <scope>NUCLEOTIDE SEQUENCE [LARGE SCALE GENOMIC DNA]</scope>
    <source>
        <strain evidence="1 2">120-4 pot B 10/14</strain>
    </source>
</reference>
<sequence length="193" mass="23071">MNTEKTYEEILMVETSEEGEYLLLYFYVYVKTDKCFFIMDPYNLNNIKDAGELFKLKFEDYWRTKGNTIIFDSIIGVYTLEKYKLNSITSEDRSKIEYQNYNEDEFGIQIQISAHNKKDYCAEFKILESEDLMLKAYHLQALVNYGFPELDDNYDYHIYMKPINTEGAWKYSDTLIDDYMGNIRILQLYGKDL</sequence>
<proteinExistence type="predicted"/>
<name>A0ABM8W323_GIGMA</name>
<gene>
    <name evidence="1" type="ORF">GMARGA_LOCUS2738</name>
</gene>
<dbReference type="EMBL" id="CAJVQB010000894">
    <property type="protein sequence ID" value="CAG8512214.1"/>
    <property type="molecule type" value="Genomic_DNA"/>
</dbReference>
<feature type="non-terminal residue" evidence="1">
    <location>
        <position position="193"/>
    </location>
</feature>
<dbReference type="Proteomes" id="UP000789901">
    <property type="component" value="Unassembled WGS sequence"/>
</dbReference>
<evidence type="ECO:0000313" key="2">
    <source>
        <dbReference type="Proteomes" id="UP000789901"/>
    </source>
</evidence>
<protein>
    <submittedName>
        <fullName evidence="1">28711_t:CDS:1</fullName>
    </submittedName>
</protein>
<keyword evidence="2" id="KW-1185">Reference proteome</keyword>
<accession>A0ABM8W323</accession>
<evidence type="ECO:0000313" key="1">
    <source>
        <dbReference type="EMBL" id="CAG8512214.1"/>
    </source>
</evidence>